<gene>
    <name evidence="1" type="ORF">IFO66_03450</name>
</gene>
<sequence>MAEWQRVKAEGIIIIEGVCSTRLELVDDYDVTIWVNCPRETRLARGLERDGEAARSLWEDNWMIAEDKYVREHQPDMRANVIIQGI</sequence>
<dbReference type="InterPro" id="IPR027417">
    <property type="entry name" value="P-loop_NTPase"/>
</dbReference>
<dbReference type="EMBL" id="JACYTN010000002">
    <property type="protein sequence ID" value="MBD8497350.1"/>
    <property type="molecule type" value="Genomic_DNA"/>
</dbReference>
<name>A0ABR9ATA7_9BACL</name>
<dbReference type="Proteomes" id="UP000634529">
    <property type="component" value="Unassembled WGS sequence"/>
</dbReference>
<proteinExistence type="predicted"/>
<protein>
    <recommendedName>
        <fullName evidence="3">Uridine kinase</fullName>
    </recommendedName>
</protein>
<evidence type="ECO:0000313" key="1">
    <source>
        <dbReference type="EMBL" id="MBD8497350.1"/>
    </source>
</evidence>
<evidence type="ECO:0000313" key="2">
    <source>
        <dbReference type="Proteomes" id="UP000634529"/>
    </source>
</evidence>
<reference evidence="1 2" key="1">
    <citation type="submission" date="2020-09" db="EMBL/GenBank/DDBJ databases">
        <title>Paenibacillus sp. CAU 1523 isolated from sand of Haeundae Beach.</title>
        <authorList>
            <person name="Kim W."/>
        </authorList>
    </citation>
    <scope>NUCLEOTIDE SEQUENCE [LARGE SCALE GENOMIC DNA]</scope>
    <source>
        <strain evidence="1 2">CAU 1523</strain>
    </source>
</reference>
<keyword evidence="2" id="KW-1185">Reference proteome</keyword>
<evidence type="ECO:0008006" key="3">
    <source>
        <dbReference type="Google" id="ProtNLM"/>
    </source>
</evidence>
<dbReference type="SUPFAM" id="SSF52540">
    <property type="entry name" value="P-loop containing nucleoside triphosphate hydrolases"/>
    <property type="match status" value="1"/>
</dbReference>
<accession>A0ABR9ATA7</accession>
<dbReference type="Gene3D" id="3.40.50.300">
    <property type="entry name" value="P-loop containing nucleotide triphosphate hydrolases"/>
    <property type="match status" value="1"/>
</dbReference>
<organism evidence="1 2">
    <name type="scientific">Paenibacillus arenosi</name>
    <dbReference type="NCBI Taxonomy" id="2774142"/>
    <lineage>
        <taxon>Bacteria</taxon>
        <taxon>Bacillati</taxon>
        <taxon>Bacillota</taxon>
        <taxon>Bacilli</taxon>
        <taxon>Bacillales</taxon>
        <taxon>Paenibacillaceae</taxon>
        <taxon>Paenibacillus</taxon>
    </lineage>
</organism>
<comment type="caution">
    <text evidence="1">The sequence shown here is derived from an EMBL/GenBank/DDBJ whole genome shotgun (WGS) entry which is preliminary data.</text>
</comment>